<dbReference type="Pfam" id="PF07690">
    <property type="entry name" value="MFS_1"/>
    <property type="match status" value="1"/>
</dbReference>
<evidence type="ECO:0000259" key="5">
    <source>
        <dbReference type="PROSITE" id="PS50850"/>
    </source>
</evidence>
<dbReference type="Proteomes" id="UP001150538">
    <property type="component" value="Unassembled WGS sequence"/>
</dbReference>
<feature type="transmembrane region" description="Helical" evidence="4">
    <location>
        <begin position="341"/>
        <end position="364"/>
    </location>
</feature>
<dbReference type="InterPro" id="IPR050327">
    <property type="entry name" value="Proton-linked_MCT"/>
</dbReference>
<dbReference type="SUPFAM" id="SSF103473">
    <property type="entry name" value="MFS general substrate transporter"/>
    <property type="match status" value="1"/>
</dbReference>
<evidence type="ECO:0000256" key="1">
    <source>
        <dbReference type="ARBA" id="ARBA00004141"/>
    </source>
</evidence>
<dbReference type="EMBL" id="JANBPU010000198">
    <property type="protein sequence ID" value="KAJ1914435.1"/>
    <property type="molecule type" value="Genomic_DNA"/>
</dbReference>
<evidence type="ECO:0000313" key="6">
    <source>
        <dbReference type="EMBL" id="KAJ1914435.1"/>
    </source>
</evidence>
<sequence>MDKNVSEPSPEPSQEKLATISRGYNNAFSSRLDNEGTSTATTNSENQSQQSHSSTKKNKQQLTSKFSPTKIKELITWTTEKQNYEAVLVVVGSFIIQMFTTGIIPIMGIYQAHYLNDMFKTEPATKISWISTTSMVCLNGMMVFGGFAYERIGPRFTCFFGTGLMVLGYVLASFSIKPWQLILTQGLAVGSGAAILNSVAIVIPIEHFVPKRRSMAVGISASGAGIGGVWMAPLTQHIIGKLGVGWALRITGFIVLGACGLCSFTQKRPQGVYEPVSVNYKDNDDEGGNAEEGKPEGGSVIQQKATKPDQEQQQQQQQQQHQVPEGGNLLSKSSPLLDKAILLDPALWLMFMVKFFLMIGINTLTGYTVASARYYKISDSKASLIPTVMGITHTIGNVISGFIADRIGAITIFVSTQFFGAALVFGLWYPATTYAMFMIFSTFFGLLGMNTNNTTPVVVSQLFGIQRLPSTNGIILFGGVIGGICGNYGIAKAYDTVDKHGRFRFTILLIGIVFSVTFLVGMGVAFVFYLRKRKGLIKSG</sequence>
<keyword evidence="4" id="KW-0812">Transmembrane</keyword>
<comment type="similarity">
    <text evidence="2">Belongs to the major facilitator superfamily. Monocarboxylate porter (TC 2.A.1.13) family.</text>
</comment>
<feature type="transmembrane region" description="Helical" evidence="4">
    <location>
        <begin position="410"/>
        <end position="428"/>
    </location>
</feature>
<evidence type="ECO:0000313" key="7">
    <source>
        <dbReference type="Proteomes" id="UP001150538"/>
    </source>
</evidence>
<accession>A0A9W8DRA0</accession>
<feature type="transmembrane region" description="Helical" evidence="4">
    <location>
        <begin position="473"/>
        <end position="491"/>
    </location>
</feature>
<keyword evidence="7" id="KW-1185">Reference proteome</keyword>
<feature type="region of interest" description="Disordered" evidence="3">
    <location>
        <begin position="1"/>
        <end position="20"/>
    </location>
</feature>
<organism evidence="6 7">
    <name type="scientific">Mycoemilia scoparia</name>
    <dbReference type="NCBI Taxonomy" id="417184"/>
    <lineage>
        <taxon>Eukaryota</taxon>
        <taxon>Fungi</taxon>
        <taxon>Fungi incertae sedis</taxon>
        <taxon>Zoopagomycota</taxon>
        <taxon>Kickxellomycotina</taxon>
        <taxon>Kickxellomycetes</taxon>
        <taxon>Kickxellales</taxon>
        <taxon>Kickxellaceae</taxon>
        <taxon>Mycoemilia</taxon>
    </lineage>
</organism>
<evidence type="ECO:0000256" key="3">
    <source>
        <dbReference type="SAM" id="MobiDB-lite"/>
    </source>
</evidence>
<feature type="compositionally biased region" description="Low complexity" evidence="3">
    <location>
        <begin position="37"/>
        <end position="53"/>
    </location>
</feature>
<gene>
    <name evidence="6" type="ORF">H4219_004790</name>
</gene>
<feature type="compositionally biased region" description="Low complexity" evidence="3">
    <location>
        <begin position="311"/>
        <end position="322"/>
    </location>
</feature>
<keyword evidence="4" id="KW-1133">Transmembrane helix</keyword>
<dbReference type="GO" id="GO:0022857">
    <property type="term" value="F:transmembrane transporter activity"/>
    <property type="evidence" value="ECO:0007669"/>
    <property type="project" value="InterPro"/>
</dbReference>
<dbReference type="InterPro" id="IPR036259">
    <property type="entry name" value="MFS_trans_sf"/>
</dbReference>
<feature type="transmembrane region" description="Helical" evidence="4">
    <location>
        <begin position="215"/>
        <end position="234"/>
    </location>
</feature>
<feature type="transmembrane region" description="Helical" evidence="4">
    <location>
        <begin position="246"/>
        <end position="264"/>
    </location>
</feature>
<reference evidence="6" key="1">
    <citation type="submission" date="2022-07" db="EMBL/GenBank/DDBJ databases">
        <title>Phylogenomic reconstructions and comparative analyses of Kickxellomycotina fungi.</title>
        <authorList>
            <person name="Reynolds N.K."/>
            <person name="Stajich J.E."/>
            <person name="Barry K."/>
            <person name="Grigoriev I.V."/>
            <person name="Crous P."/>
            <person name="Smith M.E."/>
        </authorList>
    </citation>
    <scope>NUCLEOTIDE SEQUENCE</scope>
    <source>
        <strain evidence="6">NBRC 100468</strain>
    </source>
</reference>
<comment type="caution">
    <text evidence="6">The sequence shown here is derived from an EMBL/GenBank/DDBJ whole genome shotgun (WGS) entry which is preliminary data.</text>
</comment>
<dbReference type="InterPro" id="IPR011701">
    <property type="entry name" value="MFS"/>
</dbReference>
<dbReference type="AlphaFoldDB" id="A0A9W8DRA0"/>
<feature type="region of interest" description="Disordered" evidence="3">
    <location>
        <begin position="276"/>
        <end position="325"/>
    </location>
</feature>
<name>A0A9W8DRA0_9FUNG</name>
<proteinExistence type="inferred from homology"/>
<evidence type="ECO:0000256" key="4">
    <source>
        <dbReference type="SAM" id="Phobius"/>
    </source>
</evidence>
<feature type="transmembrane region" description="Helical" evidence="4">
    <location>
        <begin position="434"/>
        <end position="452"/>
    </location>
</feature>
<dbReference type="OrthoDB" id="2213137at2759"/>
<dbReference type="PANTHER" id="PTHR11360:SF284">
    <property type="entry name" value="EG:103B4.3 PROTEIN-RELATED"/>
    <property type="match status" value="1"/>
</dbReference>
<comment type="subcellular location">
    <subcellularLocation>
        <location evidence="1">Membrane</location>
        <topology evidence="1">Multi-pass membrane protein</topology>
    </subcellularLocation>
</comment>
<feature type="region of interest" description="Disordered" evidence="3">
    <location>
        <begin position="27"/>
        <end position="64"/>
    </location>
</feature>
<feature type="transmembrane region" description="Helical" evidence="4">
    <location>
        <begin position="156"/>
        <end position="176"/>
    </location>
</feature>
<feature type="transmembrane region" description="Helical" evidence="4">
    <location>
        <begin position="86"/>
        <end position="107"/>
    </location>
</feature>
<protein>
    <recommendedName>
        <fullName evidence="5">Major facilitator superfamily (MFS) profile domain-containing protein</fullName>
    </recommendedName>
</protein>
<dbReference type="GO" id="GO:0016020">
    <property type="term" value="C:membrane"/>
    <property type="evidence" value="ECO:0007669"/>
    <property type="project" value="UniProtKB-SubCell"/>
</dbReference>
<dbReference type="PANTHER" id="PTHR11360">
    <property type="entry name" value="MONOCARBOXYLATE TRANSPORTER"/>
    <property type="match status" value="1"/>
</dbReference>
<feature type="domain" description="Major facilitator superfamily (MFS) profile" evidence="5">
    <location>
        <begin position="86"/>
        <end position="533"/>
    </location>
</feature>
<dbReference type="PROSITE" id="PS50850">
    <property type="entry name" value="MFS"/>
    <property type="match status" value="1"/>
</dbReference>
<feature type="transmembrane region" description="Helical" evidence="4">
    <location>
        <begin position="503"/>
        <end position="530"/>
    </location>
</feature>
<keyword evidence="4" id="KW-0472">Membrane</keyword>
<dbReference type="InterPro" id="IPR020846">
    <property type="entry name" value="MFS_dom"/>
</dbReference>
<evidence type="ECO:0000256" key="2">
    <source>
        <dbReference type="ARBA" id="ARBA00006727"/>
    </source>
</evidence>
<feature type="transmembrane region" description="Helical" evidence="4">
    <location>
        <begin position="384"/>
        <end position="403"/>
    </location>
</feature>
<feature type="transmembrane region" description="Helical" evidence="4">
    <location>
        <begin position="182"/>
        <end position="203"/>
    </location>
</feature>
<feature type="transmembrane region" description="Helical" evidence="4">
    <location>
        <begin position="127"/>
        <end position="149"/>
    </location>
</feature>
<dbReference type="Gene3D" id="1.20.1250.20">
    <property type="entry name" value="MFS general substrate transporter like domains"/>
    <property type="match status" value="1"/>
</dbReference>